<dbReference type="Pfam" id="PF22308">
    <property type="entry name" value="DUF6969"/>
    <property type="match status" value="2"/>
</dbReference>
<gene>
    <name evidence="2" type="ORF">SAMN04488238_10266</name>
</gene>
<protein>
    <recommendedName>
        <fullName evidence="1">DUF6969 domain-containing protein</fullName>
    </recommendedName>
</protein>
<dbReference type="STRING" id="564137.SAMN04488238_10266"/>
<dbReference type="SUPFAM" id="SSF69318">
    <property type="entry name" value="Integrin alpha N-terminal domain"/>
    <property type="match status" value="1"/>
</dbReference>
<reference evidence="2 3" key="1">
    <citation type="submission" date="2016-10" db="EMBL/GenBank/DDBJ databases">
        <authorList>
            <person name="de Groot N.N."/>
        </authorList>
    </citation>
    <scope>NUCLEOTIDE SEQUENCE [LARGE SCALE GENOMIC DNA]</scope>
    <source>
        <strain evidence="2 3">CGMCC 1.8894</strain>
    </source>
</reference>
<name>A0A1H2TI25_9RHOB</name>
<evidence type="ECO:0000313" key="3">
    <source>
        <dbReference type="Proteomes" id="UP000198539"/>
    </source>
</evidence>
<evidence type="ECO:0000259" key="1">
    <source>
        <dbReference type="Pfam" id="PF22308"/>
    </source>
</evidence>
<dbReference type="Proteomes" id="UP000198539">
    <property type="component" value="Unassembled WGS sequence"/>
</dbReference>
<feature type="domain" description="DUF6969" evidence="1">
    <location>
        <begin position="92"/>
        <end position="148"/>
    </location>
</feature>
<feature type="domain" description="DUF6969" evidence="1">
    <location>
        <begin position="3"/>
        <end position="82"/>
    </location>
</feature>
<dbReference type="AlphaFoldDB" id="A0A1H2TI25"/>
<dbReference type="InterPro" id="IPR028994">
    <property type="entry name" value="Integrin_alpha_N"/>
</dbReference>
<proteinExistence type="predicted"/>
<dbReference type="EMBL" id="FNOM01000002">
    <property type="protein sequence ID" value="SDW43603.1"/>
    <property type="molecule type" value="Genomic_DNA"/>
</dbReference>
<organism evidence="2 3">
    <name type="scientific">Roseicitreum antarcticum</name>
    <dbReference type="NCBI Taxonomy" id="564137"/>
    <lineage>
        <taxon>Bacteria</taxon>
        <taxon>Pseudomonadati</taxon>
        <taxon>Pseudomonadota</taxon>
        <taxon>Alphaproteobacteria</taxon>
        <taxon>Rhodobacterales</taxon>
        <taxon>Paracoccaceae</taxon>
        <taxon>Roseicitreum</taxon>
    </lineage>
</organism>
<dbReference type="InterPro" id="IPR054242">
    <property type="entry name" value="DUF6969"/>
</dbReference>
<accession>A0A1H2TI25</accession>
<keyword evidence="3" id="KW-1185">Reference proteome</keyword>
<sequence length="409" mass="45081">MPAAGEEIRECIRVLRKVNLNLIGKVLKGQGQFVRLTHFPQGDAYSRETPSKYYCFARREDEHRPFHLFLRAKGMTLGYAPVLDATGRDWPAVDHVWPSWPTNRWLTTMVRLLRPQIATLVRARDEALAARRAGHQDRDCEVLSETPIDVDAQIEAVPRLQRMSWMIRAFTAAFVVICGLAGSAIADPVAPISARYAQPTDRYAHNVLGDLRGFGALEVTIAGGTTLRLVLPEARVFEDIAPRLWDIDGDEIPEIVAVESDQSLGARLTAWAVLRETDGTHGMVLRAAGDFIGTRFRWLAPAGIADFTGDGRPEIAYVEMPHLARRLVLVGLRGDRFEPLARIGGVSNHRIGEGFITGGLRNCGTGPELLLPSADWSQIARVTFDNNRLVAADLGPFTSALALEAMMGC</sequence>
<evidence type="ECO:0000313" key="2">
    <source>
        <dbReference type="EMBL" id="SDW43603.1"/>
    </source>
</evidence>